<proteinExistence type="predicted"/>
<keyword evidence="5" id="KW-1133">Transmembrane helix</keyword>
<dbReference type="PANTHER" id="PTHR36504:SF1">
    <property type="entry name" value="LIPOPOLYSACCHARIDE EXPORT SYSTEM PROTEIN LPTA"/>
    <property type="match status" value="1"/>
</dbReference>
<evidence type="ECO:0000256" key="3">
    <source>
        <dbReference type="ARBA" id="ARBA00022764"/>
    </source>
</evidence>
<evidence type="ECO:0000256" key="2">
    <source>
        <dbReference type="ARBA" id="ARBA00022729"/>
    </source>
</evidence>
<keyword evidence="3" id="KW-0574">Periplasm</keyword>
<dbReference type="GO" id="GO:0017089">
    <property type="term" value="F:glycolipid transfer activity"/>
    <property type="evidence" value="ECO:0007669"/>
    <property type="project" value="TreeGrafter"/>
</dbReference>
<dbReference type="GO" id="GO:0001530">
    <property type="term" value="F:lipopolysaccharide binding"/>
    <property type="evidence" value="ECO:0007669"/>
    <property type="project" value="InterPro"/>
</dbReference>
<dbReference type="InterPro" id="IPR005653">
    <property type="entry name" value="OstA-like_N"/>
</dbReference>
<evidence type="ECO:0000256" key="1">
    <source>
        <dbReference type="ARBA" id="ARBA00022448"/>
    </source>
</evidence>
<dbReference type="Gene3D" id="2.60.450.10">
    <property type="entry name" value="Lipopolysaccharide (LPS) transport protein A like domain"/>
    <property type="match status" value="1"/>
</dbReference>
<evidence type="ECO:0000313" key="8">
    <source>
        <dbReference type="Proteomes" id="UP000184139"/>
    </source>
</evidence>
<feature type="region of interest" description="Disordered" evidence="4">
    <location>
        <begin position="186"/>
        <end position="207"/>
    </location>
</feature>
<accession>A0A1M5Y8L7</accession>
<dbReference type="GO" id="GO:0030288">
    <property type="term" value="C:outer membrane-bounded periplasmic space"/>
    <property type="evidence" value="ECO:0007669"/>
    <property type="project" value="TreeGrafter"/>
</dbReference>
<reference evidence="7 8" key="1">
    <citation type="submission" date="2016-11" db="EMBL/GenBank/DDBJ databases">
        <authorList>
            <person name="Jaros S."/>
            <person name="Januszkiewicz K."/>
            <person name="Wedrychowicz H."/>
        </authorList>
    </citation>
    <scope>NUCLEOTIDE SEQUENCE [LARGE SCALE GENOMIC DNA]</scope>
    <source>
        <strain evidence="7 8">DSM 9705</strain>
    </source>
</reference>
<dbReference type="AlphaFoldDB" id="A0A1M5Y8L7"/>
<keyword evidence="5" id="KW-0812">Transmembrane</keyword>
<sequence>MVGYNRLAICILTGFRIQSTLVNTMYRLNIATFLFFVTFFCLFSVGVAPSFAVDNPIYVEADQMSSTAETNTVLFTGNVDAKQGDLRIRSDKMTVYYDDPETPEEKKTPDTTQRIEKLVCVGNVEITREDWLGTSENMTYLSNSRQVILTGNAKAWQGQNMVTGEKIIYYMDEGRSEVVGGTAVTAGGGDKKTEEKGGRVKMTIRQN</sequence>
<dbReference type="EMBL" id="FQXS01000029">
    <property type="protein sequence ID" value="SHI07833.1"/>
    <property type="molecule type" value="Genomic_DNA"/>
</dbReference>
<evidence type="ECO:0000313" key="7">
    <source>
        <dbReference type="EMBL" id="SHI07833.1"/>
    </source>
</evidence>
<dbReference type="PANTHER" id="PTHR36504">
    <property type="entry name" value="LIPOPOLYSACCHARIDE EXPORT SYSTEM PROTEIN LPTA"/>
    <property type="match status" value="1"/>
</dbReference>
<keyword evidence="8" id="KW-1185">Reference proteome</keyword>
<gene>
    <name evidence="7" type="ORF">SAMN02745124_03704</name>
</gene>
<keyword evidence="2" id="KW-0732">Signal</keyword>
<dbReference type="STRING" id="1121409.SAMN02745124_03704"/>
<dbReference type="GO" id="GO:0009279">
    <property type="term" value="C:cell outer membrane"/>
    <property type="evidence" value="ECO:0007669"/>
    <property type="project" value="TreeGrafter"/>
</dbReference>
<protein>
    <submittedName>
        <fullName evidence="7">Lipopolysaccharide export system protein LptA</fullName>
    </submittedName>
</protein>
<evidence type="ECO:0000256" key="5">
    <source>
        <dbReference type="SAM" id="Phobius"/>
    </source>
</evidence>
<feature type="transmembrane region" description="Helical" evidence="5">
    <location>
        <begin position="26"/>
        <end position="48"/>
    </location>
</feature>
<dbReference type="NCBIfam" id="TIGR03002">
    <property type="entry name" value="outer_YhbN_LptA"/>
    <property type="match status" value="1"/>
</dbReference>
<name>A0A1M5Y8L7_9BACT</name>
<organism evidence="7 8">
    <name type="scientific">Desulfofustis glycolicus DSM 9705</name>
    <dbReference type="NCBI Taxonomy" id="1121409"/>
    <lineage>
        <taxon>Bacteria</taxon>
        <taxon>Pseudomonadati</taxon>
        <taxon>Thermodesulfobacteriota</taxon>
        <taxon>Desulfobulbia</taxon>
        <taxon>Desulfobulbales</taxon>
        <taxon>Desulfocapsaceae</taxon>
        <taxon>Desulfofustis</taxon>
    </lineage>
</organism>
<dbReference type="Proteomes" id="UP000184139">
    <property type="component" value="Unassembled WGS sequence"/>
</dbReference>
<feature type="domain" description="Organic solvent tolerance-like N-terminal" evidence="6">
    <location>
        <begin position="58"/>
        <end position="174"/>
    </location>
</feature>
<dbReference type="InterPro" id="IPR014340">
    <property type="entry name" value="LptA"/>
</dbReference>
<feature type="compositionally biased region" description="Basic and acidic residues" evidence="4">
    <location>
        <begin position="189"/>
        <end position="198"/>
    </location>
</feature>
<dbReference type="InterPro" id="IPR052037">
    <property type="entry name" value="LPS_export_LptA"/>
</dbReference>
<keyword evidence="1" id="KW-0813">Transport</keyword>
<dbReference type="Pfam" id="PF03968">
    <property type="entry name" value="LptD_N"/>
    <property type="match status" value="1"/>
</dbReference>
<evidence type="ECO:0000256" key="4">
    <source>
        <dbReference type="SAM" id="MobiDB-lite"/>
    </source>
</evidence>
<evidence type="ECO:0000259" key="6">
    <source>
        <dbReference type="Pfam" id="PF03968"/>
    </source>
</evidence>
<dbReference type="GO" id="GO:0015920">
    <property type="term" value="P:lipopolysaccharide transport"/>
    <property type="evidence" value="ECO:0007669"/>
    <property type="project" value="InterPro"/>
</dbReference>
<keyword evidence="5" id="KW-0472">Membrane</keyword>